<organism evidence="4 5">
    <name type="scientific">Caenorhabditis japonica</name>
    <dbReference type="NCBI Taxonomy" id="281687"/>
    <lineage>
        <taxon>Eukaryota</taxon>
        <taxon>Metazoa</taxon>
        <taxon>Ecdysozoa</taxon>
        <taxon>Nematoda</taxon>
        <taxon>Chromadorea</taxon>
        <taxon>Rhabditida</taxon>
        <taxon>Rhabditina</taxon>
        <taxon>Rhabditomorpha</taxon>
        <taxon>Rhabditoidea</taxon>
        <taxon>Rhabditidae</taxon>
        <taxon>Peloderinae</taxon>
        <taxon>Caenorhabditis</taxon>
    </lineage>
</organism>
<dbReference type="InterPro" id="IPR050593">
    <property type="entry name" value="LovG"/>
</dbReference>
<dbReference type="OMA" id="EEPRGWW"/>
<sequence>MSTQPKLRILCLHGYRQYDQSFRQKTGSTRKLVKALADFEFVNGVHSVAVDEHVETSRAWWFSNAEVMSFSSREPTEVASGFDESVTAVVKFIEENGPFDGLLGFSQGASMVHLLIAKAQLGEIRLPGIRFAIFFSGFLSLSTKHDSLTSIQITNFPSMHVFGDADEIVARAKSEQLADRFDVEPLRISHEGGHLVPSMSKHKDKIAGFLRNQLQIKVAE</sequence>
<dbReference type="InterPro" id="IPR005645">
    <property type="entry name" value="FSH-like_dom"/>
</dbReference>
<dbReference type="Gene3D" id="3.40.50.1820">
    <property type="entry name" value="alpha/beta hydrolase"/>
    <property type="match status" value="1"/>
</dbReference>
<keyword evidence="5" id="KW-1185">Reference proteome</keyword>
<evidence type="ECO:0000256" key="1">
    <source>
        <dbReference type="ARBA" id="ARBA00005863"/>
    </source>
</evidence>
<evidence type="ECO:0000256" key="2">
    <source>
        <dbReference type="ARBA" id="ARBA00022801"/>
    </source>
</evidence>
<dbReference type="EnsemblMetazoa" id="CJA05005.1">
    <property type="protein sequence ID" value="CJA05005.1"/>
    <property type="gene ID" value="WBGene00124209"/>
</dbReference>
<name>A0A8R1DL08_CAEJA</name>
<evidence type="ECO:0000313" key="5">
    <source>
        <dbReference type="Proteomes" id="UP000005237"/>
    </source>
</evidence>
<dbReference type="GO" id="GO:0032526">
    <property type="term" value="P:response to retinoic acid"/>
    <property type="evidence" value="ECO:0007669"/>
    <property type="project" value="TreeGrafter"/>
</dbReference>
<dbReference type="FunFam" id="3.40.50.1820:FF:000073">
    <property type="entry name" value="esterase OVCA2 isoform X6"/>
    <property type="match status" value="1"/>
</dbReference>
<reference evidence="5" key="1">
    <citation type="submission" date="2010-08" db="EMBL/GenBank/DDBJ databases">
        <authorList>
            <consortium name="Caenorhabditis japonica Sequencing Consortium"/>
            <person name="Wilson R.K."/>
        </authorList>
    </citation>
    <scope>NUCLEOTIDE SEQUENCE [LARGE SCALE GENOMIC DNA]</scope>
    <source>
        <strain evidence="5">DF5081</strain>
    </source>
</reference>
<feature type="domain" description="Serine hydrolase" evidence="3">
    <location>
        <begin position="5"/>
        <end position="206"/>
    </location>
</feature>
<protein>
    <submittedName>
        <fullName evidence="4">FSH1 domain-containing protein</fullName>
    </submittedName>
</protein>
<dbReference type="PANTHER" id="PTHR48070:SF6">
    <property type="entry name" value="ESTERASE OVCA2"/>
    <property type="match status" value="1"/>
</dbReference>
<dbReference type="Proteomes" id="UP000005237">
    <property type="component" value="Unassembled WGS sequence"/>
</dbReference>
<dbReference type="PANTHER" id="PTHR48070">
    <property type="entry name" value="ESTERASE OVCA2"/>
    <property type="match status" value="1"/>
</dbReference>
<keyword evidence="2" id="KW-0378">Hydrolase</keyword>
<dbReference type="Pfam" id="PF03959">
    <property type="entry name" value="FSH1"/>
    <property type="match status" value="1"/>
</dbReference>
<accession>A0A8R1DL08</accession>
<dbReference type="GO" id="GO:0016787">
    <property type="term" value="F:hydrolase activity"/>
    <property type="evidence" value="ECO:0007669"/>
    <property type="project" value="UniProtKB-KW"/>
</dbReference>
<dbReference type="AlphaFoldDB" id="A0A8R1DL08"/>
<evidence type="ECO:0000313" key="4">
    <source>
        <dbReference type="EnsemblMetazoa" id="CJA05005.1"/>
    </source>
</evidence>
<dbReference type="GO" id="GO:0005634">
    <property type="term" value="C:nucleus"/>
    <property type="evidence" value="ECO:0007669"/>
    <property type="project" value="TreeGrafter"/>
</dbReference>
<dbReference type="SUPFAM" id="SSF53474">
    <property type="entry name" value="alpha/beta-Hydrolases"/>
    <property type="match status" value="1"/>
</dbReference>
<dbReference type="InterPro" id="IPR029058">
    <property type="entry name" value="AB_hydrolase_fold"/>
</dbReference>
<evidence type="ECO:0000259" key="3">
    <source>
        <dbReference type="Pfam" id="PF03959"/>
    </source>
</evidence>
<proteinExistence type="inferred from homology"/>
<reference evidence="4" key="2">
    <citation type="submission" date="2022-06" db="UniProtKB">
        <authorList>
            <consortium name="EnsemblMetazoa"/>
        </authorList>
    </citation>
    <scope>IDENTIFICATION</scope>
    <source>
        <strain evidence="4">DF5081</strain>
    </source>
</reference>
<comment type="similarity">
    <text evidence="1">Belongs to the LovG family.</text>
</comment>
<dbReference type="GO" id="GO:0005737">
    <property type="term" value="C:cytoplasm"/>
    <property type="evidence" value="ECO:0007669"/>
    <property type="project" value="TreeGrafter"/>
</dbReference>